<proteinExistence type="predicted"/>
<dbReference type="EMBL" id="RXIC02000019">
    <property type="protein sequence ID" value="KAB1226314.1"/>
    <property type="molecule type" value="Genomic_DNA"/>
</dbReference>
<feature type="region of interest" description="Disordered" evidence="1">
    <location>
        <begin position="21"/>
        <end position="64"/>
    </location>
</feature>
<comment type="caution">
    <text evidence="2">The sequence shown here is derived from an EMBL/GenBank/DDBJ whole genome shotgun (WGS) entry which is preliminary data.</text>
</comment>
<accession>A0A6A1WMD1</accession>
<evidence type="ECO:0000256" key="1">
    <source>
        <dbReference type="SAM" id="MobiDB-lite"/>
    </source>
</evidence>
<dbReference type="Proteomes" id="UP000516437">
    <property type="component" value="Chromosome 1"/>
</dbReference>
<feature type="region of interest" description="Disordered" evidence="1">
    <location>
        <begin position="88"/>
        <end position="121"/>
    </location>
</feature>
<evidence type="ECO:0000313" key="2">
    <source>
        <dbReference type="EMBL" id="KAB1226314.1"/>
    </source>
</evidence>
<feature type="compositionally biased region" description="Basic and acidic residues" evidence="1">
    <location>
        <begin position="21"/>
        <end position="31"/>
    </location>
</feature>
<reference evidence="2 3" key="1">
    <citation type="journal article" date="2019" name="Plant Biotechnol. J.">
        <title>The red bayberry genome and genetic basis of sex determination.</title>
        <authorList>
            <person name="Jia H.M."/>
            <person name="Jia H.J."/>
            <person name="Cai Q.L."/>
            <person name="Wang Y."/>
            <person name="Zhao H.B."/>
            <person name="Yang W.F."/>
            <person name="Wang G.Y."/>
            <person name="Li Y.H."/>
            <person name="Zhan D.L."/>
            <person name="Shen Y.T."/>
            <person name="Niu Q.F."/>
            <person name="Chang L."/>
            <person name="Qiu J."/>
            <person name="Zhao L."/>
            <person name="Xie H.B."/>
            <person name="Fu W.Y."/>
            <person name="Jin J."/>
            <person name="Li X.W."/>
            <person name="Jiao Y."/>
            <person name="Zhou C.C."/>
            <person name="Tu T."/>
            <person name="Chai C.Y."/>
            <person name="Gao J.L."/>
            <person name="Fan L.J."/>
            <person name="van de Weg E."/>
            <person name="Wang J.Y."/>
            <person name="Gao Z.S."/>
        </authorList>
    </citation>
    <scope>NUCLEOTIDE SEQUENCE [LARGE SCALE GENOMIC DNA]</scope>
    <source>
        <tissue evidence="2">Leaves</tissue>
    </source>
</reference>
<sequence length="144" mass="16315">MALDSFVFKVHYGGRFDRSNDNRVPHLRDEIPSSTPSTRRTRKTKGNHKYVMKLPPNLPNYTENTEEADDYHSYCLGLSKLIIMLQQQLGHQEENASSSNSIQGGPSYGVNGDASRQEEYKTTIYQKHSSCNGDCFSHTNAELK</sequence>
<feature type="compositionally biased region" description="Basic residues" evidence="1">
    <location>
        <begin position="39"/>
        <end position="51"/>
    </location>
</feature>
<gene>
    <name evidence="2" type="ORF">CJ030_MR1G012026</name>
</gene>
<name>A0A6A1WMD1_9ROSI</name>
<protein>
    <submittedName>
        <fullName evidence="2">Uncharacterized protein</fullName>
    </submittedName>
</protein>
<dbReference type="AlphaFoldDB" id="A0A6A1WMD1"/>
<keyword evidence="3" id="KW-1185">Reference proteome</keyword>
<evidence type="ECO:0000313" key="3">
    <source>
        <dbReference type="Proteomes" id="UP000516437"/>
    </source>
</evidence>
<organism evidence="2 3">
    <name type="scientific">Morella rubra</name>
    <name type="common">Chinese bayberry</name>
    <dbReference type="NCBI Taxonomy" id="262757"/>
    <lineage>
        <taxon>Eukaryota</taxon>
        <taxon>Viridiplantae</taxon>
        <taxon>Streptophyta</taxon>
        <taxon>Embryophyta</taxon>
        <taxon>Tracheophyta</taxon>
        <taxon>Spermatophyta</taxon>
        <taxon>Magnoliopsida</taxon>
        <taxon>eudicotyledons</taxon>
        <taxon>Gunneridae</taxon>
        <taxon>Pentapetalae</taxon>
        <taxon>rosids</taxon>
        <taxon>fabids</taxon>
        <taxon>Fagales</taxon>
        <taxon>Myricaceae</taxon>
        <taxon>Morella</taxon>
    </lineage>
</organism>
<feature type="compositionally biased region" description="Polar residues" evidence="1">
    <location>
        <begin position="88"/>
        <end position="104"/>
    </location>
</feature>